<comment type="caution">
    <text evidence="1">The sequence shown here is derived from an EMBL/GenBank/DDBJ whole genome shotgun (WGS) entry which is preliminary data.</text>
</comment>
<evidence type="ECO:0000313" key="2">
    <source>
        <dbReference type="Proteomes" id="UP000561045"/>
    </source>
</evidence>
<dbReference type="AlphaFoldDB" id="A0A840BIR8"/>
<organism evidence="1 2">
    <name type="scientific">Niveibacterium umoris</name>
    <dbReference type="NCBI Taxonomy" id="1193620"/>
    <lineage>
        <taxon>Bacteria</taxon>
        <taxon>Pseudomonadati</taxon>
        <taxon>Pseudomonadota</taxon>
        <taxon>Betaproteobacteria</taxon>
        <taxon>Rhodocyclales</taxon>
        <taxon>Rhodocyclaceae</taxon>
        <taxon>Niveibacterium</taxon>
    </lineage>
</organism>
<sequence length="331" mass="35722">MRPLAWCLAGIALTALMLELLLRLLPVSTATLTGYYIDPLILTYPPHHRFTLSEGWALERALSHRANNYGFLASEDFVPDAAGVAVIGDSYVEANMLPEPERVTARLAARTPGTRWWALGGPGSNLLDYAQRAAWASRTLQARRFVFVIESGDVVQVRCGSGNIHGLCIDRASGAVVKEPQPGAGTLKCIARESALAQYLFSQVKLTTEGVARIFKGADKPRPQAHTAESEALKAIDRAAVAAFLERFKALAPAQAVFVIADPVDPDVHGYGLSLLEQALEQAGYAVIKTGPLFREHAAHSRLSLRVSPQDGHWNPLASDLVAAAVAARMR</sequence>
<evidence type="ECO:0008006" key="3">
    <source>
        <dbReference type="Google" id="ProtNLM"/>
    </source>
</evidence>
<name>A0A840BIR8_9RHOO</name>
<dbReference type="Proteomes" id="UP000561045">
    <property type="component" value="Unassembled WGS sequence"/>
</dbReference>
<gene>
    <name evidence="1" type="ORF">GGR36_002787</name>
</gene>
<accession>A0A840BIR8</accession>
<protein>
    <recommendedName>
        <fullName evidence="3">AlgX/AlgJ SGNH hydrolase-like domain-containing protein</fullName>
    </recommendedName>
</protein>
<reference evidence="1 2" key="1">
    <citation type="submission" date="2020-08" db="EMBL/GenBank/DDBJ databases">
        <title>Genomic Encyclopedia of Type Strains, Phase IV (KMG-IV): sequencing the most valuable type-strain genomes for metagenomic binning, comparative biology and taxonomic classification.</title>
        <authorList>
            <person name="Goeker M."/>
        </authorList>
    </citation>
    <scope>NUCLEOTIDE SEQUENCE [LARGE SCALE GENOMIC DNA]</scope>
    <source>
        <strain evidence="1 2">DSM 106739</strain>
    </source>
</reference>
<evidence type="ECO:0000313" key="1">
    <source>
        <dbReference type="EMBL" id="MBB4013441.1"/>
    </source>
</evidence>
<proteinExistence type="predicted"/>
<dbReference type="EMBL" id="JACIET010000002">
    <property type="protein sequence ID" value="MBB4013441.1"/>
    <property type="molecule type" value="Genomic_DNA"/>
</dbReference>
<dbReference type="SUPFAM" id="SSF52266">
    <property type="entry name" value="SGNH hydrolase"/>
    <property type="match status" value="1"/>
</dbReference>
<dbReference type="RefSeq" id="WP_183635313.1">
    <property type="nucleotide sequence ID" value="NZ_BAABLE010000005.1"/>
</dbReference>
<keyword evidence="2" id="KW-1185">Reference proteome</keyword>